<dbReference type="PANTHER" id="PTHR43293">
    <property type="entry name" value="ACETATE COA-TRANSFERASE YDIF"/>
    <property type="match status" value="1"/>
</dbReference>
<evidence type="ECO:0000313" key="3">
    <source>
        <dbReference type="Proteomes" id="UP001596139"/>
    </source>
</evidence>
<dbReference type="SUPFAM" id="SSF100950">
    <property type="entry name" value="NagB/RpiA/CoA transferase-like"/>
    <property type="match status" value="1"/>
</dbReference>
<proteinExistence type="inferred from homology"/>
<evidence type="ECO:0000313" key="2">
    <source>
        <dbReference type="EMBL" id="MFC6061994.1"/>
    </source>
</evidence>
<evidence type="ECO:0000256" key="1">
    <source>
        <dbReference type="ARBA" id="ARBA00007047"/>
    </source>
</evidence>
<organism evidence="2 3">
    <name type="scientific">Streptomyces ochraceiscleroticus</name>
    <dbReference type="NCBI Taxonomy" id="47761"/>
    <lineage>
        <taxon>Bacteria</taxon>
        <taxon>Bacillati</taxon>
        <taxon>Actinomycetota</taxon>
        <taxon>Actinomycetes</taxon>
        <taxon>Kitasatosporales</taxon>
        <taxon>Streptomycetaceae</taxon>
        <taxon>Streptomyces</taxon>
    </lineage>
</organism>
<reference evidence="3" key="1">
    <citation type="journal article" date="2019" name="Int. J. Syst. Evol. Microbiol.">
        <title>The Global Catalogue of Microorganisms (GCM) 10K type strain sequencing project: providing services to taxonomists for standard genome sequencing and annotation.</title>
        <authorList>
            <consortium name="The Broad Institute Genomics Platform"/>
            <consortium name="The Broad Institute Genome Sequencing Center for Infectious Disease"/>
            <person name="Wu L."/>
            <person name="Ma J."/>
        </authorList>
    </citation>
    <scope>NUCLEOTIDE SEQUENCE [LARGE SCALE GENOMIC DNA]</scope>
    <source>
        <strain evidence="3">CGMCC 1.15180</strain>
    </source>
</reference>
<accession>A0ABW1MEZ7</accession>
<sequence length="259" mass="27015">MSEAPVTETEFTRDELMEVNAARALAGAKTCFVGIGLPSTAANLARATVNPDLVLIYESGTIGSKPTALPLSIGDGELAETADAVVPVPEMFNYWLQGGRIDVGFLGAAQVDRYANINTTVVNRGPDRPEGRLPGAGGAPEIASNCGKVLMVLRHSTRNFVRALDFVTTLGHGAGPKDRAALGMPGAGPTAVITDLGVLRPDPETAELVLTELHPGVTVDQVREATGWELRVADEVGTTAPPTTEELAALRALKAAGKR</sequence>
<comment type="caution">
    <text evidence="2">The sequence shown here is derived from an EMBL/GenBank/DDBJ whole genome shotgun (WGS) entry which is preliminary data.</text>
</comment>
<dbReference type="Gene3D" id="3.40.1080.10">
    <property type="entry name" value="Glutaconate Coenzyme A-transferase"/>
    <property type="match status" value="1"/>
</dbReference>
<dbReference type="RefSeq" id="WP_031054919.1">
    <property type="nucleotide sequence ID" value="NZ_JBHSPX010000002.1"/>
</dbReference>
<keyword evidence="3" id="KW-1185">Reference proteome</keyword>
<protein>
    <submittedName>
        <fullName evidence="2">CoA-transferase subunit beta</fullName>
    </submittedName>
</protein>
<dbReference type="EMBL" id="JBHSPX010000002">
    <property type="protein sequence ID" value="MFC6061994.1"/>
    <property type="molecule type" value="Genomic_DNA"/>
</dbReference>
<dbReference type="PANTHER" id="PTHR43293:SF3">
    <property type="entry name" value="CHOLESTEROL RING-CLEAVING HYDROLASE IPDB SUBUNIT"/>
    <property type="match status" value="1"/>
</dbReference>
<dbReference type="Proteomes" id="UP001596139">
    <property type="component" value="Unassembled WGS sequence"/>
</dbReference>
<name>A0ABW1MEZ7_9ACTN</name>
<comment type="similarity">
    <text evidence="1">Belongs to the 3-oxoacid CoA-transferase subunit B family.</text>
</comment>
<dbReference type="InterPro" id="IPR004165">
    <property type="entry name" value="CoA_trans_fam_I"/>
</dbReference>
<dbReference type="Pfam" id="PF01144">
    <property type="entry name" value="CoA_trans"/>
    <property type="match status" value="1"/>
</dbReference>
<dbReference type="SMART" id="SM00882">
    <property type="entry name" value="CoA_trans"/>
    <property type="match status" value="1"/>
</dbReference>
<dbReference type="InterPro" id="IPR037171">
    <property type="entry name" value="NagB/RpiA_transferase-like"/>
</dbReference>
<gene>
    <name evidence="2" type="ORF">ACFP4F_05490</name>
</gene>